<reference evidence="1" key="1">
    <citation type="submission" date="2021-01" db="EMBL/GenBank/DDBJ databases">
        <authorList>
            <person name="Corre E."/>
            <person name="Pelletier E."/>
            <person name="Niang G."/>
            <person name="Scheremetjew M."/>
            <person name="Finn R."/>
            <person name="Kale V."/>
            <person name="Holt S."/>
            <person name="Cochrane G."/>
            <person name="Meng A."/>
            <person name="Brown T."/>
            <person name="Cohen L."/>
        </authorList>
    </citation>
    <scope>NUCLEOTIDE SEQUENCE</scope>
    <source>
        <strain evidence="1">DIVA3 518/3/11/1/6</strain>
    </source>
</reference>
<gene>
    <name evidence="1" type="ORF">VSP0166_LOCUS11101</name>
</gene>
<evidence type="ECO:0000313" key="1">
    <source>
        <dbReference type="EMBL" id="CAE2225937.1"/>
    </source>
</evidence>
<sequence length="144" mass="16419">MGYDSGFDFCWDGESDLDEPWNAFLDKIRTVYKSDSNVKLYDSAENRGIAVQFQVGEAPSLPFHYQYFKRFSSKVSGIHCGGAEDYINQVTEIASDIFGPVIVRPWNEYSKVIDNQVHTWTEVYDTDNNYQIFLAASKTKSANS</sequence>
<accession>A0A7S4MJN5</accession>
<name>A0A7S4MJN5_9EUKA</name>
<dbReference type="AlphaFoldDB" id="A0A7S4MJN5"/>
<organism evidence="1">
    <name type="scientific">Vannella robusta</name>
    <dbReference type="NCBI Taxonomy" id="1487602"/>
    <lineage>
        <taxon>Eukaryota</taxon>
        <taxon>Amoebozoa</taxon>
        <taxon>Discosea</taxon>
        <taxon>Flabellinia</taxon>
        <taxon>Vannellidae</taxon>
        <taxon>Vannella</taxon>
    </lineage>
</organism>
<proteinExistence type="predicted"/>
<dbReference type="EMBL" id="HBKP01015665">
    <property type="protein sequence ID" value="CAE2225937.1"/>
    <property type="molecule type" value="Transcribed_RNA"/>
</dbReference>
<protein>
    <submittedName>
        <fullName evidence="1">Uncharacterized protein</fullName>
    </submittedName>
</protein>